<dbReference type="PANTHER" id="PTHR48182:SF2">
    <property type="entry name" value="PROTEIN SERAC1"/>
    <property type="match status" value="1"/>
</dbReference>
<dbReference type="GO" id="GO:0005739">
    <property type="term" value="C:mitochondrion"/>
    <property type="evidence" value="ECO:0007669"/>
    <property type="project" value="UniProtKB-SubCell"/>
</dbReference>
<dbReference type="OrthoDB" id="427518at2759"/>
<dbReference type="PANTHER" id="PTHR48182">
    <property type="entry name" value="PROTEIN SERAC1"/>
    <property type="match status" value="1"/>
</dbReference>
<evidence type="ECO:0000256" key="2">
    <source>
        <dbReference type="ARBA" id="ARBA00004240"/>
    </source>
</evidence>
<dbReference type="SUPFAM" id="SSF53474">
    <property type="entry name" value="alpha/beta-Hydrolases"/>
    <property type="match status" value="1"/>
</dbReference>
<evidence type="ECO:0000256" key="4">
    <source>
        <dbReference type="ARBA" id="ARBA00022824"/>
    </source>
</evidence>
<keyword evidence="4" id="KW-0256">Endoplasmic reticulum</keyword>
<dbReference type="AlphaFoldDB" id="A0A3N4KQG1"/>
<organism evidence="8 9">
    <name type="scientific">Morchella conica CCBAS932</name>
    <dbReference type="NCBI Taxonomy" id="1392247"/>
    <lineage>
        <taxon>Eukaryota</taxon>
        <taxon>Fungi</taxon>
        <taxon>Dikarya</taxon>
        <taxon>Ascomycota</taxon>
        <taxon>Pezizomycotina</taxon>
        <taxon>Pezizomycetes</taxon>
        <taxon>Pezizales</taxon>
        <taxon>Morchellaceae</taxon>
        <taxon>Morchella</taxon>
    </lineage>
</organism>
<keyword evidence="5" id="KW-0496">Mitochondrion</keyword>
<name>A0A3N4KQG1_9PEZI</name>
<evidence type="ECO:0000256" key="1">
    <source>
        <dbReference type="ARBA" id="ARBA00004173"/>
    </source>
</evidence>
<feature type="compositionally biased region" description="Basic and acidic residues" evidence="7">
    <location>
        <begin position="204"/>
        <end position="215"/>
    </location>
</feature>
<reference evidence="8 9" key="1">
    <citation type="journal article" date="2018" name="Nat. Ecol. Evol.">
        <title>Pezizomycetes genomes reveal the molecular basis of ectomycorrhizal truffle lifestyle.</title>
        <authorList>
            <person name="Murat C."/>
            <person name="Payen T."/>
            <person name="Noel B."/>
            <person name="Kuo A."/>
            <person name="Morin E."/>
            <person name="Chen J."/>
            <person name="Kohler A."/>
            <person name="Krizsan K."/>
            <person name="Balestrini R."/>
            <person name="Da Silva C."/>
            <person name="Montanini B."/>
            <person name="Hainaut M."/>
            <person name="Levati E."/>
            <person name="Barry K.W."/>
            <person name="Belfiori B."/>
            <person name="Cichocki N."/>
            <person name="Clum A."/>
            <person name="Dockter R.B."/>
            <person name="Fauchery L."/>
            <person name="Guy J."/>
            <person name="Iotti M."/>
            <person name="Le Tacon F."/>
            <person name="Lindquist E.A."/>
            <person name="Lipzen A."/>
            <person name="Malagnac F."/>
            <person name="Mello A."/>
            <person name="Molinier V."/>
            <person name="Miyauchi S."/>
            <person name="Poulain J."/>
            <person name="Riccioni C."/>
            <person name="Rubini A."/>
            <person name="Sitrit Y."/>
            <person name="Splivallo R."/>
            <person name="Traeger S."/>
            <person name="Wang M."/>
            <person name="Zifcakova L."/>
            <person name="Wipf D."/>
            <person name="Zambonelli A."/>
            <person name="Paolocci F."/>
            <person name="Nowrousian M."/>
            <person name="Ottonello S."/>
            <person name="Baldrian P."/>
            <person name="Spatafora J.W."/>
            <person name="Henrissat B."/>
            <person name="Nagy L.G."/>
            <person name="Aury J.M."/>
            <person name="Wincker P."/>
            <person name="Grigoriev I.V."/>
            <person name="Bonfante P."/>
            <person name="Martin F.M."/>
        </authorList>
    </citation>
    <scope>NUCLEOTIDE SEQUENCE [LARGE SCALE GENOMIC DNA]</scope>
    <source>
        <strain evidence="8 9">CCBAS932</strain>
    </source>
</reference>
<keyword evidence="9" id="KW-1185">Reference proteome</keyword>
<feature type="region of interest" description="Disordered" evidence="7">
    <location>
        <begin position="180"/>
        <end position="215"/>
    </location>
</feature>
<evidence type="ECO:0000256" key="5">
    <source>
        <dbReference type="ARBA" id="ARBA00023128"/>
    </source>
</evidence>
<gene>
    <name evidence="8" type="ORF">P167DRAFT_587849</name>
</gene>
<dbReference type="Gene3D" id="3.40.50.1820">
    <property type="entry name" value="alpha/beta hydrolase"/>
    <property type="match status" value="1"/>
</dbReference>
<evidence type="ECO:0000256" key="6">
    <source>
        <dbReference type="ARBA" id="ARBA00023136"/>
    </source>
</evidence>
<evidence type="ECO:0000256" key="7">
    <source>
        <dbReference type="SAM" id="MobiDB-lite"/>
    </source>
</evidence>
<dbReference type="GO" id="GO:0005783">
    <property type="term" value="C:endoplasmic reticulum"/>
    <property type="evidence" value="ECO:0007669"/>
    <property type="project" value="UniProtKB-SubCell"/>
</dbReference>
<dbReference type="GO" id="GO:0016020">
    <property type="term" value="C:membrane"/>
    <property type="evidence" value="ECO:0007669"/>
    <property type="project" value="UniProtKB-SubCell"/>
</dbReference>
<protein>
    <recommendedName>
        <fullName evidence="10">DUF676 domain-containing protein</fullName>
    </recommendedName>
</protein>
<dbReference type="EMBL" id="ML119127">
    <property type="protein sequence ID" value="RPB12727.1"/>
    <property type="molecule type" value="Genomic_DNA"/>
</dbReference>
<dbReference type="InterPro" id="IPR052374">
    <property type="entry name" value="SERAC1"/>
</dbReference>
<sequence length="215" mass="23813">MECPIIFIGHSLGGLVIEDCLLNSNTSHEDYIKEILRSTTAIAFLGTPHGGSNQAEMAIIGANFLKLFRNINKDILMSLTPASEALSRIQQDFHRVVNGLPDSRKIKITCFYEELPVKGIGEIVPKNSAILSAYSNYPIYANHTDMTKFTNVPNNDQGYITVMNEIRRWIREELKRNRAATSAPGSQNYVASAHGVGQKAVEATSDRREDSNSRG</sequence>
<keyword evidence="6" id="KW-0472">Membrane</keyword>
<comment type="subcellular location">
    <subcellularLocation>
        <location evidence="2">Endoplasmic reticulum</location>
    </subcellularLocation>
    <subcellularLocation>
        <location evidence="3">Membrane</location>
    </subcellularLocation>
    <subcellularLocation>
        <location evidence="1">Mitochondrion</location>
    </subcellularLocation>
</comment>
<feature type="compositionally biased region" description="Polar residues" evidence="7">
    <location>
        <begin position="180"/>
        <end position="190"/>
    </location>
</feature>
<dbReference type="InterPro" id="IPR029058">
    <property type="entry name" value="AB_hydrolase_fold"/>
</dbReference>
<evidence type="ECO:0000256" key="3">
    <source>
        <dbReference type="ARBA" id="ARBA00004370"/>
    </source>
</evidence>
<accession>A0A3N4KQG1</accession>
<evidence type="ECO:0008006" key="10">
    <source>
        <dbReference type="Google" id="ProtNLM"/>
    </source>
</evidence>
<proteinExistence type="predicted"/>
<dbReference type="InParanoid" id="A0A3N4KQG1"/>
<evidence type="ECO:0000313" key="9">
    <source>
        <dbReference type="Proteomes" id="UP000277580"/>
    </source>
</evidence>
<evidence type="ECO:0000313" key="8">
    <source>
        <dbReference type="EMBL" id="RPB12727.1"/>
    </source>
</evidence>
<dbReference type="Proteomes" id="UP000277580">
    <property type="component" value="Unassembled WGS sequence"/>
</dbReference>